<gene>
    <name evidence="1" type="ORF">CGXH109_LOCUS46215</name>
</gene>
<evidence type="ECO:0000313" key="2">
    <source>
        <dbReference type="Proteomes" id="UP001152533"/>
    </source>
</evidence>
<dbReference type="Proteomes" id="UP001152533">
    <property type="component" value="Unassembled WGS sequence"/>
</dbReference>
<dbReference type="AlphaFoldDB" id="A0A9W4RQ64"/>
<protein>
    <submittedName>
        <fullName evidence="1">Uncharacterized protein</fullName>
    </submittedName>
</protein>
<name>A0A9W4RQ64_9PEZI</name>
<organism evidence="1 2">
    <name type="scientific">Colletotrichum noveboracense</name>
    <dbReference type="NCBI Taxonomy" id="2664923"/>
    <lineage>
        <taxon>Eukaryota</taxon>
        <taxon>Fungi</taxon>
        <taxon>Dikarya</taxon>
        <taxon>Ascomycota</taxon>
        <taxon>Pezizomycotina</taxon>
        <taxon>Sordariomycetes</taxon>
        <taxon>Hypocreomycetidae</taxon>
        <taxon>Glomerellales</taxon>
        <taxon>Glomerellaceae</taxon>
        <taxon>Colletotrichum</taxon>
        <taxon>Colletotrichum gloeosporioides species complex</taxon>
    </lineage>
</organism>
<accession>A0A9W4RQ64</accession>
<proteinExistence type="predicted"/>
<comment type="caution">
    <text evidence="1">The sequence shown here is derived from an EMBL/GenBank/DDBJ whole genome shotgun (WGS) entry which is preliminary data.</text>
</comment>
<evidence type="ECO:0000313" key="1">
    <source>
        <dbReference type="EMBL" id="CAI0645535.1"/>
    </source>
</evidence>
<reference evidence="1" key="1">
    <citation type="submission" date="2022-08" db="EMBL/GenBank/DDBJ databases">
        <authorList>
            <person name="Giroux E."/>
            <person name="Giroux E."/>
        </authorList>
    </citation>
    <scope>NUCLEOTIDE SEQUENCE</scope>
    <source>
        <strain evidence="1">H1091258</strain>
    </source>
</reference>
<dbReference type="EMBL" id="CAMGZC010000251">
    <property type="protein sequence ID" value="CAI0645535.1"/>
    <property type="molecule type" value="Genomic_DNA"/>
</dbReference>
<keyword evidence="2" id="KW-1185">Reference proteome</keyword>
<sequence length="362" mass="40148">MPNTSVDLVVARVTNPSIPSHSGEGSEHIPVFVIPLWPGLRAAMSPLKVGKAYHFDTHGDLTLKVGGNRSAYHFLTIQLPDDDPSVILLVLSIIHGHFQLVTRELKEYQLHEVLVVTEKYDMTKILNPWASTWFAPYKERSLINNQNAFSLVWSSWELGHKEAFCRFARGIMLQQPIDVEGELVTDEITLSRLSDSPFLQPPGLLVTSQLYNTIQRLYTAPLCNGKPTVRCNACGCIIGHGDIAHSTWCIKCKCKRGTTKGFHLSQRLCGDLVFGSLSKRVAGLGLKDVAFLETPTPECLLSVNKLSAEIQAMTIDLPEEHKECNPLPALKDEMQKLVDCVSAPITDAHILYLDNQAKKTGI</sequence>